<evidence type="ECO:0000256" key="3">
    <source>
        <dbReference type="ARBA" id="ARBA00023015"/>
    </source>
</evidence>
<dbReference type="NCBIfam" id="TIGR00229">
    <property type="entry name" value="sensory_box"/>
    <property type="match status" value="1"/>
</dbReference>
<keyword evidence="2" id="KW-0067">ATP-binding</keyword>
<dbReference type="Gene3D" id="3.40.50.300">
    <property type="entry name" value="P-loop containing nucleotide triphosphate hydrolases"/>
    <property type="match status" value="1"/>
</dbReference>
<name>A0A8J7W311_9FIRM</name>
<dbReference type="Pfam" id="PF25601">
    <property type="entry name" value="AAA_lid_14"/>
    <property type="match status" value="1"/>
</dbReference>
<dbReference type="Pfam" id="PF00158">
    <property type="entry name" value="Sigma54_activat"/>
    <property type="match status" value="1"/>
</dbReference>
<dbReference type="PROSITE" id="PS00675">
    <property type="entry name" value="SIGMA54_INTERACT_1"/>
    <property type="match status" value="1"/>
</dbReference>
<dbReference type="InterPro" id="IPR002078">
    <property type="entry name" value="Sigma_54_int"/>
</dbReference>
<dbReference type="GO" id="GO:0043565">
    <property type="term" value="F:sequence-specific DNA binding"/>
    <property type="evidence" value="ECO:0007669"/>
    <property type="project" value="InterPro"/>
</dbReference>
<feature type="domain" description="PAS" evidence="8">
    <location>
        <begin position="16"/>
        <end position="57"/>
    </location>
</feature>
<dbReference type="PROSITE" id="PS00676">
    <property type="entry name" value="SIGMA54_INTERACT_2"/>
    <property type="match status" value="1"/>
</dbReference>
<feature type="coiled-coil region" evidence="6">
    <location>
        <begin position="125"/>
        <end position="152"/>
    </location>
</feature>
<dbReference type="PANTHER" id="PTHR32071">
    <property type="entry name" value="TRANSCRIPTIONAL REGULATORY PROTEIN"/>
    <property type="match status" value="1"/>
</dbReference>
<evidence type="ECO:0000256" key="5">
    <source>
        <dbReference type="ARBA" id="ARBA00023163"/>
    </source>
</evidence>
<keyword evidence="1" id="KW-0547">Nucleotide-binding</keyword>
<dbReference type="InterPro" id="IPR000014">
    <property type="entry name" value="PAS"/>
</dbReference>
<organism evidence="9 10">
    <name type="scientific">Sinanaerobacter chloroacetimidivorans</name>
    <dbReference type="NCBI Taxonomy" id="2818044"/>
    <lineage>
        <taxon>Bacteria</taxon>
        <taxon>Bacillati</taxon>
        <taxon>Bacillota</taxon>
        <taxon>Clostridia</taxon>
        <taxon>Peptostreptococcales</taxon>
        <taxon>Anaerovoracaceae</taxon>
        <taxon>Sinanaerobacter</taxon>
    </lineage>
</organism>
<dbReference type="InterPro" id="IPR025944">
    <property type="entry name" value="Sigma_54_int_dom_CS"/>
</dbReference>
<evidence type="ECO:0000256" key="2">
    <source>
        <dbReference type="ARBA" id="ARBA00022840"/>
    </source>
</evidence>
<dbReference type="SUPFAM" id="SSF55785">
    <property type="entry name" value="PYP-like sensor domain (PAS domain)"/>
    <property type="match status" value="1"/>
</dbReference>
<dbReference type="PROSITE" id="PS50112">
    <property type="entry name" value="PAS"/>
    <property type="match status" value="1"/>
</dbReference>
<evidence type="ECO:0000259" key="8">
    <source>
        <dbReference type="PROSITE" id="PS50112"/>
    </source>
</evidence>
<dbReference type="GO" id="GO:0005524">
    <property type="term" value="F:ATP binding"/>
    <property type="evidence" value="ECO:0007669"/>
    <property type="project" value="UniProtKB-KW"/>
</dbReference>
<dbReference type="SUPFAM" id="SSF52540">
    <property type="entry name" value="P-loop containing nucleoside triphosphate hydrolases"/>
    <property type="match status" value="1"/>
</dbReference>
<evidence type="ECO:0000256" key="6">
    <source>
        <dbReference type="SAM" id="Coils"/>
    </source>
</evidence>
<dbReference type="InterPro" id="IPR035965">
    <property type="entry name" value="PAS-like_dom_sf"/>
</dbReference>
<protein>
    <submittedName>
        <fullName evidence="9">Sigma 54-interacting transcriptional regulator</fullName>
    </submittedName>
</protein>
<dbReference type="PANTHER" id="PTHR32071:SF57">
    <property type="entry name" value="C4-DICARBOXYLATE TRANSPORT TRANSCRIPTIONAL REGULATORY PROTEIN DCTD"/>
    <property type="match status" value="1"/>
</dbReference>
<dbReference type="Pfam" id="PF02954">
    <property type="entry name" value="HTH_8"/>
    <property type="match status" value="1"/>
</dbReference>
<dbReference type="SUPFAM" id="SSF46689">
    <property type="entry name" value="Homeodomain-like"/>
    <property type="match status" value="1"/>
</dbReference>
<dbReference type="FunFam" id="3.40.50.300:FF:000006">
    <property type="entry name" value="DNA-binding transcriptional regulator NtrC"/>
    <property type="match status" value="1"/>
</dbReference>
<reference evidence="9" key="2">
    <citation type="submission" date="2021-04" db="EMBL/GenBank/DDBJ databases">
        <authorList>
            <person name="Liu J."/>
        </authorList>
    </citation>
    <scope>NUCLEOTIDE SEQUENCE</scope>
    <source>
        <strain evidence="9">BAD-6</strain>
    </source>
</reference>
<dbReference type="Proteomes" id="UP000675664">
    <property type="component" value="Unassembled WGS sequence"/>
</dbReference>
<evidence type="ECO:0000313" key="10">
    <source>
        <dbReference type="Proteomes" id="UP000675664"/>
    </source>
</evidence>
<evidence type="ECO:0000259" key="7">
    <source>
        <dbReference type="PROSITE" id="PS50045"/>
    </source>
</evidence>
<dbReference type="SMART" id="SM00382">
    <property type="entry name" value="AAA"/>
    <property type="match status" value="1"/>
</dbReference>
<evidence type="ECO:0000256" key="1">
    <source>
        <dbReference type="ARBA" id="ARBA00022741"/>
    </source>
</evidence>
<keyword evidence="6" id="KW-0175">Coiled coil</keyword>
<dbReference type="PROSITE" id="PS50045">
    <property type="entry name" value="SIGMA54_INTERACT_4"/>
    <property type="match status" value="1"/>
</dbReference>
<dbReference type="Gene3D" id="1.10.8.60">
    <property type="match status" value="1"/>
</dbReference>
<dbReference type="Gene3D" id="1.10.10.60">
    <property type="entry name" value="Homeodomain-like"/>
    <property type="match status" value="1"/>
</dbReference>
<keyword evidence="10" id="KW-1185">Reference proteome</keyword>
<dbReference type="PROSITE" id="PS00688">
    <property type="entry name" value="SIGMA54_INTERACT_3"/>
    <property type="match status" value="1"/>
</dbReference>
<sequence length="466" mass="52838">MKEIKAVSSEVELLEQIDIFQTAFESSYDGIHILDSAGNTLYINKACERIEGITMKDAYMFNIREMVDQGIYSESVTLKVLETNAAATIIQKVKNGNTVLATGTPIYKDGKIDKIVVNSRDVTELNFLRKALSEKEELTEKYQEEIRLLRLESLKNLGFISKSPNMEKIKDLAVMVAKVDSTVLISGESGVGKGVLSKYIHRLSSRKEGPFIKIDCSAIPESLFESEVFGYEKGAFTGAEKSGKVGLLELANGGTVFLDEIGDMPLHLQPKLLRAIQDREIVRVGGKQAVSIDVRFISATNGDLKQMVKDKTFRPDLYYRLNVVPIFIPPLRERREDMIPLIQDITEKINSRYNLDKKISKQVIEMMLQYDWPGNVRELENIIERMMVTEEDEFGVLQNLIGKKEQAGSAESYRQKLEEYDKKLLLDCIKEKGSVLRAAEVLGMDPTTMRRKLHKYKVPKAYWAEK</sequence>
<dbReference type="RefSeq" id="WP_227019688.1">
    <property type="nucleotide sequence ID" value="NZ_JAGSND010000014.1"/>
</dbReference>
<accession>A0A8J7W311</accession>
<dbReference type="InterPro" id="IPR025662">
    <property type="entry name" value="Sigma_54_int_dom_ATP-bd_1"/>
</dbReference>
<dbReference type="InterPro" id="IPR002197">
    <property type="entry name" value="HTH_Fis"/>
</dbReference>
<gene>
    <name evidence="9" type="ORF">KCX82_16840</name>
</gene>
<feature type="domain" description="Sigma-54 factor interaction" evidence="7">
    <location>
        <begin position="159"/>
        <end position="388"/>
    </location>
</feature>
<evidence type="ECO:0000313" key="9">
    <source>
        <dbReference type="EMBL" id="MBR0599554.1"/>
    </source>
</evidence>
<keyword evidence="4" id="KW-0238">DNA-binding</keyword>
<keyword evidence="3" id="KW-0805">Transcription regulation</keyword>
<evidence type="ECO:0000256" key="4">
    <source>
        <dbReference type="ARBA" id="ARBA00023125"/>
    </source>
</evidence>
<proteinExistence type="predicted"/>
<dbReference type="InterPro" id="IPR027417">
    <property type="entry name" value="P-loop_NTPase"/>
</dbReference>
<dbReference type="InterPro" id="IPR003593">
    <property type="entry name" value="AAA+_ATPase"/>
</dbReference>
<reference evidence="9" key="1">
    <citation type="submission" date="2021-04" db="EMBL/GenBank/DDBJ databases">
        <title>Sinoanaerobacter chloroacetimidivorans sp. nov., an obligate anaerobic bacterium isolated from anaerobic sludge.</title>
        <authorList>
            <person name="Bao Y."/>
        </authorList>
    </citation>
    <scope>NUCLEOTIDE SEQUENCE</scope>
    <source>
        <strain evidence="9">BAD-6</strain>
    </source>
</reference>
<dbReference type="GO" id="GO:0006355">
    <property type="term" value="P:regulation of DNA-templated transcription"/>
    <property type="evidence" value="ECO:0007669"/>
    <property type="project" value="InterPro"/>
</dbReference>
<dbReference type="InterPro" id="IPR009057">
    <property type="entry name" value="Homeodomain-like_sf"/>
</dbReference>
<dbReference type="InterPro" id="IPR025943">
    <property type="entry name" value="Sigma_54_int_dom_ATP-bd_2"/>
</dbReference>
<keyword evidence="5" id="KW-0804">Transcription</keyword>
<dbReference type="CDD" id="cd00009">
    <property type="entry name" value="AAA"/>
    <property type="match status" value="1"/>
</dbReference>
<dbReference type="EMBL" id="JAGSND010000014">
    <property type="protein sequence ID" value="MBR0599554.1"/>
    <property type="molecule type" value="Genomic_DNA"/>
</dbReference>
<dbReference type="InterPro" id="IPR058031">
    <property type="entry name" value="AAA_lid_NorR"/>
</dbReference>
<dbReference type="AlphaFoldDB" id="A0A8J7W311"/>
<comment type="caution">
    <text evidence="9">The sequence shown here is derived from an EMBL/GenBank/DDBJ whole genome shotgun (WGS) entry which is preliminary data.</text>
</comment>
<dbReference type="Gene3D" id="3.30.450.20">
    <property type="entry name" value="PAS domain"/>
    <property type="match status" value="1"/>
</dbReference>